<comment type="caution">
    <text evidence="1">The sequence shown here is derived from an EMBL/GenBank/DDBJ whole genome shotgun (WGS) entry which is preliminary data.</text>
</comment>
<gene>
    <name evidence="1" type="ORF">CEPIT_LOCUS20152</name>
</gene>
<proteinExistence type="predicted"/>
<evidence type="ECO:0000313" key="2">
    <source>
        <dbReference type="Proteomes" id="UP001152523"/>
    </source>
</evidence>
<accession>A0AAV0E493</accession>
<dbReference type="EMBL" id="CAMAPF010000201">
    <property type="protein sequence ID" value="CAH9113035.1"/>
    <property type="molecule type" value="Genomic_DNA"/>
</dbReference>
<keyword evidence="2" id="KW-1185">Reference proteome</keyword>
<organism evidence="1 2">
    <name type="scientific">Cuscuta epithymum</name>
    <dbReference type="NCBI Taxonomy" id="186058"/>
    <lineage>
        <taxon>Eukaryota</taxon>
        <taxon>Viridiplantae</taxon>
        <taxon>Streptophyta</taxon>
        <taxon>Embryophyta</taxon>
        <taxon>Tracheophyta</taxon>
        <taxon>Spermatophyta</taxon>
        <taxon>Magnoliopsida</taxon>
        <taxon>eudicotyledons</taxon>
        <taxon>Gunneridae</taxon>
        <taxon>Pentapetalae</taxon>
        <taxon>asterids</taxon>
        <taxon>lamiids</taxon>
        <taxon>Solanales</taxon>
        <taxon>Convolvulaceae</taxon>
        <taxon>Cuscuteae</taxon>
        <taxon>Cuscuta</taxon>
        <taxon>Cuscuta subgen. Cuscuta</taxon>
    </lineage>
</organism>
<evidence type="ECO:0000313" key="1">
    <source>
        <dbReference type="EMBL" id="CAH9113035.1"/>
    </source>
</evidence>
<reference evidence="1" key="1">
    <citation type="submission" date="2022-07" db="EMBL/GenBank/DDBJ databases">
        <authorList>
            <person name="Macas J."/>
            <person name="Novak P."/>
            <person name="Neumann P."/>
        </authorList>
    </citation>
    <scope>NUCLEOTIDE SEQUENCE</scope>
</reference>
<dbReference type="Proteomes" id="UP001152523">
    <property type="component" value="Unassembled WGS sequence"/>
</dbReference>
<dbReference type="AlphaFoldDB" id="A0AAV0E493"/>
<sequence length="128" mass="13679">MVAAAAVVAIGGGGSKPWQQQFWLVVAHGEQGTLYYLITPALIKPHAATPVLHSIDQHLSFSTSTAGKPRAPLLGKSIATMELLFRTTYSGQPACVQKLVQYIPENVAVTKNMSTSSEKDLEVAPFSL</sequence>
<protein>
    <submittedName>
        <fullName evidence="1">Uncharacterized protein</fullName>
    </submittedName>
</protein>
<name>A0AAV0E493_9ASTE</name>